<organism evidence="2 3">
    <name type="scientific">Salinimicrobium catena</name>
    <dbReference type="NCBI Taxonomy" id="390640"/>
    <lineage>
        <taxon>Bacteria</taxon>
        <taxon>Pseudomonadati</taxon>
        <taxon>Bacteroidota</taxon>
        <taxon>Flavobacteriia</taxon>
        <taxon>Flavobacteriales</taxon>
        <taxon>Flavobacteriaceae</taxon>
        <taxon>Salinimicrobium</taxon>
    </lineage>
</organism>
<sequence>MRKKTIFIIAGSVLGLLLLIILGGFYFSGKIKDRIGKAVQDYEEIDVDLFQQNIHVKRVQMEQGQGTLSAAEVSVLGISYWKYLTEGSLVMDQIVVRSPEIIINRKKEKQQDSGKAFKKEILIRDFQATDGTFRLQNKDSTGNAIFFSFPELKLSQIKIDSASRGNMLPFKYESYSLKSDSLAVSMNPQHFIAAEEFSVQNGKTSISNFRIIPYYERDEFDRQIPYEKDRIALTVNQITLDTLDFNFKNDTLHLYDPLLNVTGADLDIYRNKLLPDDERTKTLFSQKIRNSPVKFDFEKIQVNNSKIRYEEKLNETGPPVKVFFTGIEGSVQDLQNINLNTEDFPRTTVDASALFMGETSLTLDWSFNVSNPNEKFLISGEFGTVPGELLNPMLKPSLGMEAEGKLQSVYFTFTGNEEMATGDVRVSYDRFKINIMKDQGRKENKLLSALANLFVDNDGLSEQRTHSVEFTRDKTKSFWNYVWKGLKKGVIDALGQL</sequence>
<dbReference type="Proteomes" id="UP000199448">
    <property type="component" value="Unassembled WGS sequence"/>
</dbReference>
<keyword evidence="1" id="KW-1133">Transmembrane helix</keyword>
<evidence type="ECO:0000313" key="3">
    <source>
        <dbReference type="Proteomes" id="UP000199448"/>
    </source>
</evidence>
<protein>
    <recommendedName>
        <fullName evidence="4">DUF748 domain-containing protein</fullName>
    </recommendedName>
</protein>
<feature type="transmembrane region" description="Helical" evidence="1">
    <location>
        <begin position="6"/>
        <end position="27"/>
    </location>
</feature>
<dbReference type="RefSeq" id="WP_093110757.1">
    <property type="nucleotide sequence ID" value="NZ_FNGG01000001.1"/>
</dbReference>
<dbReference type="AlphaFoldDB" id="A0A1H5HED5"/>
<name>A0A1H5HED5_9FLAO</name>
<accession>A0A1H5HED5</accession>
<evidence type="ECO:0008006" key="4">
    <source>
        <dbReference type="Google" id="ProtNLM"/>
    </source>
</evidence>
<reference evidence="2 3" key="1">
    <citation type="submission" date="2016-10" db="EMBL/GenBank/DDBJ databases">
        <authorList>
            <person name="de Groot N.N."/>
        </authorList>
    </citation>
    <scope>NUCLEOTIDE SEQUENCE [LARGE SCALE GENOMIC DNA]</scope>
    <source>
        <strain evidence="2 3">DSM 23553</strain>
    </source>
</reference>
<proteinExistence type="predicted"/>
<evidence type="ECO:0000313" key="2">
    <source>
        <dbReference type="EMBL" id="SEE26379.1"/>
    </source>
</evidence>
<dbReference type="STRING" id="390640.SAMN04488034_101143"/>
<dbReference type="EMBL" id="FNUG01000001">
    <property type="protein sequence ID" value="SEE26379.1"/>
    <property type="molecule type" value="Genomic_DNA"/>
</dbReference>
<keyword evidence="1" id="KW-0472">Membrane</keyword>
<dbReference type="OrthoDB" id="1412480at2"/>
<gene>
    <name evidence="2" type="ORF">SAMN04488034_101143</name>
</gene>
<evidence type="ECO:0000256" key="1">
    <source>
        <dbReference type="SAM" id="Phobius"/>
    </source>
</evidence>
<keyword evidence="1" id="KW-0812">Transmembrane</keyword>
<keyword evidence="3" id="KW-1185">Reference proteome</keyword>